<dbReference type="AlphaFoldDB" id="A0A1F5YWR4"/>
<accession>A0A1F5YWR4</accession>
<dbReference type="SMART" id="SM00873">
    <property type="entry name" value="B3_4"/>
    <property type="match status" value="1"/>
</dbReference>
<dbReference type="STRING" id="1817867.A3F83_03780"/>
<name>A0A1F5YWR4_9BACT</name>
<proteinExistence type="predicted"/>
<dbReference type="InterPro" id="IPR020825">
    <property type="entry name" value="Phe-tRNA_synthase-like_B3/B4"/>
</dbReference>
<dbReference type="Pfam" id="PF03483">
    <property type="entry name" value="B3_4"/>
    <property type="match status" value="1"/>
</dbReference>
<feature type="domain" description="B3/B4 tRNA-binding" evidence="1">
    <location>
        <begin position="63"/>
        <end position="213"/>
    </location>
</feature>
<evidence type="ECO:0000313" key="3">
    <source>
        <dbReference type="Proteomes" id="UP000179129"/>
    </source>
</evidence>
<dbReference type="EMBL" id="MFIX01000118">
    <property type="protein sequence ID" value="OGG04523.1"/>
    <property type="molecule type" value="Genomic_DNA"/>
</dbReference>
<dbReference type="GO" id="GO:0004826">
    <property type="term" value="F:phenylalanine-tRNA ligase activity"/>
    <property type="evidence" value="ECO:0007669"/>
    <property type="project" value="InterPro"/>
</dbReference>
<evidence type="ECO:0000313" key="2">
    <source>
        <dbReference type="EMBL" id="OGG04523.1"/>
    </source>
</evidence>
<dbReference type="Proteomes" id="UP000179129">
    <property type="component" value="Unassembled WGS sequence"/>
</dbReference>
<dbReference type="SUPFAM" id="SSF56037">
    <property type="entry name" value="PheT/TilS domain"/>
    <property type="match status" value="1"/>
</dbReference>
<organism evidence="2 3">
    <name type="scientific">Candidatus Glassbacteria bacterium RIFCSPLOWO2_12_FULL_58_11</name>
    <dbReference type="NCBI Taxonomy" id="1817867"/>
    <lineage>
        <taxon>Bacteria</taxon>
        <taxon>Candidatus Glassiibacteriota</taxon>
    </lineage>
</organism>
<protein>
    <recommendedName>
        <fullName evidence="1">B3/B4 tRNA-binding domain-containing protein</fullName>
    </recommendedName>
</protein>
<reference evidence="2 3" key="1">
    <citation type="journal article" date="2016" name="Nat. Commun.">
        <title>Thousands of microbial genomes shed light on interconnected biogeochemical processes in an aquifer system.</title>
        <authorList>
            <person name="Anantharaman K."/>
            <person name="Brown C.T."/>
            <person name="Hug L.A."/>
            <person name="Sharon I."/>
            <person name="Castelle C.J."/>
            <person name="Probst A.J."/>
            <person name="Thomas B.C."/>
            <person name="Singh A."/>
            <person name="Wilkins M.J."/>
            <person name="Karaoz U."/>
            <person name="Brodie E.L."/>
            <person name="Williams K.H."/>
            <person name="Hubbard S.S."/>
            <person name="Banfield J.F."/>
        </authorList>
    </citation>
    <scope>NUCLEOTIDE SEQUENCE [LARGE SCALE GENOMIC DNA]</scope>
</reference>
<dbReference type="InterPro" id="IPR005146">
    <property type="entry name" value="B3/B4_tRNA-bd"/>
</dbReference>
<evidence type="ECO:0000259" key="1">
    <source>
        <dbReference type="SMART" id="SM00873"/>
    </source>
</evidence>
<sequence length="225" mass="24770">MAQDPIIEIDPELKGKIRLVAVTAGGLSIDAGENLWRVFQPFCSELASRHDGLSLGEVPGIQAARQFYRAIGVDPTRVRPSSEALLKRVLKGRELYRINSLVDTLNYCSLSFMLPVGLYDLERITGDTIRLRKGAAGESFEGIRKDRVNLEGRYALFDEEGPFGSPTADSERTSITCRTRCALTVIFAPSGIPPEELEEQARFTAAQIERFGGGNPHTRMGRTIG</sequence>
<dbReference type="PANTHER" id="PTHR39209">
    <property type="match status" value="1"/>
</dbReference>
<gene>
    <name evidence="2" type="ORF">A3F83_03780</name>
</gene>
<dbReference type="GO" id="GO:0003723">
    <property type="term" value="F:RNA binding"/>
    <property type="evidence" value="ECO:0007669"/>
    <property type="project" value="InterPro"/>
</dbReference>
<comment type="caution">
    <text evidence="2">The sequence shown here is derived from an EMBL/GenBank/DDBJ whole genome shotgun (WGS) entry which is preliminary data.</text>
</comment>
<dbReference type="Gene3D" id="3.50.40.10">
    <property type="entry name" value="Phenylalanyl-trna Synthetase, Chain B, domain 3"/>
    <property type="match status" value="1"/>
</dbReference>
<dbReference type="PANTHER" id="PTHR39209:SF2">
    <property type="entry name" value="CYTOPLASMIC PROTEIN"/>
    <property type="match status" value="1"/>
</dbReference>